<evidence type="ECO:0000259" key="4">
    <source>
        <dbReference type="PROSITE" id="PS50111"/>
    </source>
</evidence>
<dbReference type="PRINTS" id="PR00260">
    <property type="entry name" value="CHEMTRNSDUCR"/>
</dbReference>
<dbReference type="InterPro" id="IPR044398">
    <property type="entry name" value="Globin-sensor_dom"/>
</dbReference>
<dbReference type="PANTHER" id="PTHR32089">
    <property type="entry name" value="METHYL-ACCEPTING CHEMOTAXIS PROTEIN MCPB"/>
    <property type="match status" value="1"/>
</dbReference>
<feature type="domain" description="Methyl-accepting transducer" evidence="4">
    <location>
        <begin position="217"/>
        <end position="436"/>
    </location>
</feature>
<evidence type="ECO:0000313" key="5">
    <source>
        <dbReference type="EMBL" id="MFD1018317.1"/>
    </source>
</evidence>
<dbReference type="SUPFAM" id="SSF58104">
    <property type="entry name" value="Methyl-accepting chemotaxis protein (MCP) signaling domain"/>
    <property type="match status" value="1"/>
</dbReference>
<dbReference type="SMART" id="SM00283">
    <property type="entry name" value="MA"/>
    <property type="match status" value="1"/>
</dbReference>
<evidence type="ECO:0000256" key="2">
    <source>
        <dbReference type="ARBA" id="ARBA00029447"/>
    </source>
</evidence>
<dbReference type="PANTHER" id="PTHR32089:SF112">
    <property type="entry name" value="LYSOZYME-LIKE PROTEIN-RELATED"/>
    <property type="match status" value="1"/>
</dbReference>
<accession>A0ABW3KXN6</accession>
<keyword evidence="1 3" id="KW-0807">Transducer</keyword>
<dbReference type="Proteomes" id="UP001596990">
    <property type="component" value="Unassembled WGS sequence"/>
</dbReference>
<sequence length="436" mass="49303">MKPMAILLKKRNKRGKSWIDQAEMEESLIQVSDAKIEQQLMMIHLGMDELKLLKSFQPVVEDNIHTLVTDFYRIVLQVPHLSSIIEHHSSVESLRTSLEPHLTRMFSGVIDDAYVHQRLNVAKVHFRIGLEPKWYIASFQSVLHTFFQLIEQHIDMEHEKYAYINAVTKILNFEQQLVLDAYETEHVNQREHDYQSVKTEIKRSLLLISSELLALAEQNDAAVQEVIFNSENVNSAVEEQKQMSLHIQQQARNGQKIMSQLVDQVHSILQETHKVDHVIESLDQSFKQISTFVHLVQDIADKTNLLSLNTAIEAARAGEHGKGFAVVAEEVRKLSAQTKKSIKEIESIVSTSNGRMKEALTSIQAVNELVDNGEKTTRLTGEALANIAASVDDRVNDFNDLHNDIQLLNGIIHDIGAATKQVSVSAEQLNDTASTL</sequence>
<dbReference type="Pfam" id="PF00015">
    <property type="entry name" value="MCPsignal"/>
    <property type="match status" value="1"/>
</dbReference>
<evidence type="ECO:0000313" key="6">
    <source>
        <dbReference type="Proteomes" id="UP001596990"/>
    </source>
</evidence>
<keyword evidence="6" id="KW-1185">Reference proteome</keyword>
<proteinExistence type="inferred from homology"/>
<comment type="similarity">
    <text evidence="2">Belongs to the methyl-accepting chemotaxis (MCP) protein family.</text>
</comment>
<protein>
    <submittedName>
        <fullName evidence="5">Globin-coupled sensor protein</fullName>
    </submittedName>
</protein>
<dbReference type="InterPro" id="IPR004090">
    <property type="entry name" value="Chemotax_Me-accpt_rcpt"/>
</dbReference>
<dbReference type="CDD" id="cd11386">
    <property type="entry name" value="MCP_signal"/>
    <property type="match status" value="1"/>
</dbReference>
<name>A0ABW3KXN6_9BACI</name>
<evidence type="ECO:0000256" key="3">
    <source>
        <dbReference type="PROSITE-ProRule" id="PRU00284"/>
    </source>
</evidence>
<dbReference type="InterPro" id="IPR009050">
    <property type="entry name" value="Globin-like_sf"/>
</dbReference>
<dbReference type="CDD" id="cd01068">
    <property type="entry name" value="globin_sensor"/>
    <property type="match status" value="1"/>
</dbReference>
<organism evidence="5 6">
    <name type="scientific">Thalassobacillus hwangdonensis</name>
    <dbReference type="NCBI Taxonomy" id="546108"/>
    <lineage>
        <taxon>Bacteria</taxon>
        <taxon>Bacillati</taxon>
        <taxon>Bacillota</taxon>
        <taxon>Bacilli</taxon>
        <taxon>Bacillales</taxon>
        <taxon>Bacillaceae</taxon>
        <taxon>Thalassobacillus</taxon>
    </lineage>
</organism>
<dbReference type="PROSITE" id="PS50111">
    <property type="entry name" value="CHEMOTAXIS_TRANSDUC_2"/>
    <property type="match status" value="1"/>
</dbReference>
<dbReference type="InterPro" id="IPR039379">
    <property type="entry name" value="Protoglobin_sensor_dom"/>
</dbReference>
<dbReference type="SUPFAM" id="SSF46458">
    <property type="entry name" value="Globin-like"/>
    <property type="match status" value="1"/>
</dbReference>
<dbReference type="InterPro" id="IPR012292">
    <property type="entry name" value="Globin/Proto"/>
</dbReference>
<dbReference type="Gene3D" id="1.10.287.950">
    <property type="entry name" value="Methyl-accepting chemotaxis protein"/>
    <property type="match status" value="1"/>
</dbReference>
<reference evidence="6" key="1">
    <citation type="journal article" date="2019" name="Int. J. Syst. Evol. Microbiol.">
        <title>The Global Catalogue of Microorganisms (GCM) 10K type strain sequencing project: providing services to taxonomists for standard genome sequencing and annotation.</title>
        <authorList>
            <consortium name="The Broad Institute Genomics Platform"/>
            <consortium name="The Broad Institute Genome Sequencing Center for Infectious Disease"/>
            <person name="Wu L."/>
            <person name="Ma J."/>
        </authorList>
    </citation>
    <scope>NUCLEOTIDE SEQUENCE [LARGE SCALE GENOMIC DNA]</scope>
    <source>
        <strain evidence="6">CCUG 56607</strain>
    </source>
</reference>
<dbReference type="InterPro" id="IPR004089">
    <property type="entry name" value="MCPsignal_dom"/>
</dbReference>
<evidence type="ECO:0000256" key="1">
    <source>
        <dbReference type="ARBA" id="ARBA00023224"/>
    </source>
</evidence>
<gene>
    <name evidence="5" type="ORF">ACFQ2J_03805</name>
</gene>
<comment type="caution">
    <text evidence="5">The sequence shown here is derived from an EMBL/GenBank/DDBJ whole genome shotgun (WGS) entry which is preliminary data.</text>
</comment>
<dbReference type="Pfam" id="PF11563">
    <property type="entry name" value="Protoglobin"/>
    <property type="match status" value="1"/>
</dbReference>
<dbReference type="Gene3D" id="1.10.490.10">
    <property type="entry name" value="Globins"/>
    <property type="match status" value="1"/>
</dbReference>
<dbReference type="EMBL" id="JBHTKL010000001">
    <property type="protein sequence ID" value="MFD1018317.1"/>
    <property type="molecule type" value="Genomic_DNA"/>
</dbReference>